<dbReference type="PANTHER" id="PTHR28165">
    <property type="entry name" value="NON-CLASSICAL EXPORT PROTEIN 2-RELATED"/>
    <property type="match status" value="1"/>
</dbReference>
<reference evidence="8" key="1">
    <citation type="submission" date="2016-05" db="EMBL/GenBank/DDBJ databases">
        <title>Comparative genomics of biotechnologically important yeasts.</title>
        <authorList>
            <consortium name="DOE Joint Genome Institute"/>
            <person name="Riley R."/>
            <person name="Haridas S."/>
            <person name="Wolfe K.H."/>
            <person name="Lopes M.R."/>
            <person name="Hittinger C.T."/>
            <person name="Goker M."/>
            <person name="Salamov A."/>
            <person name="Wisecaver J."/>
            <person name="Long T.M."/>
            <person name="Aerts A.L."/>
            <person name="Barry K."/>
            <person name="Choi C."/>
            <person name="Clum A."/>
            <person name="Coughlan A.Y."/>
            <person name="Deshpande S."/>
            <person name="Douglass A.P."/>
            <person name="Hanson S.J."/>
            <person name="Klenk H.-P."/>
            <person name="Labutti K."/>
            <person name="Lapidus A."/>
            <person name="Lindquist E."/>
            <person name="Lipzen A."/>
            <person name="Meier-Kolthoff J.P."/>
            <person name="Ohm R.A."/>
            <person name="Otillar R.P."/>
            <person name="Pangilinan J."/>
            <person name="Peng Y."/>
            <person name="Rokas A."/>
            <person name="Rosa C.A."/>
            <person name="Scheuner C."/>
            <person name="Sibirny A.A."/>
            <person name="Slot J.C."/>
            <person name="Stielow J.B."/>
            <person name="Sun H."/>
            <person name="Kurtzman C.P."/>
            <person name="Blackwell M."/>
            <person name="Grigoriev I.V."/>
            <person name="Jeffries T.W."/>
        </authorList>
    </citation>
    <scope>NUCLEOTIDE SEQUENCE [LARGE SCALE GENOMIC DNA]</scope>
    <source>
        <strain evidence="8">NRRL Y-2460</strain>
    </source>
</reference>
<dbReference type="GO" id="GO:0072659">
    <property type="term" value="P:protein localization to plasma membrane"/>
    <property type="evidence" value="ECO:0007669"/>
    <property type="project" value="TreeGrafter"/>
</dbReference>
<dbReference type="OrthoDB" id="5423111at2759"/>
<accession>A0A1E4U0W0</accession>
<proteinExistence type="predicted"/>
<gene>
    <name evidence="7" type="ORF">PACTADRAFT_47512</name>
</gene>
<dbReference type="AlphaFoldDB" id="A0A1E4U0W0"/>
<organism evidence="7 8">
    <name type="scientific">Pachysolen tannophilus NRRL Y-2460</name>
    <dbReference type="NCBI Taxonomy" id="669874"/>
    <lineage>
        <taxon>Eukaryota</taxon>
        <taxon>Fungi</taxon>
        <taxon>Dikarya</taxon>
        <taxon>Ascomycota</taxon>
        <taxon>Saccharomycotina</taxon>
        <taxon>Pichiomycetes</taxon>
        <taxon>Pachysolenaceae</taxon>
        <taxon>Pachysolen</taxon>
    </lineage>
</organism>
<evidence type="ECO:0000256" key="5">
    <source>
        <dbReference type="SAM" id="Phobius"/>
    </source>
</evidence>
<evidence type="ECO:0000256" key="2">
    <source>
        <dbReference type="ARBA" id="ARBA00022692"/>
    </source>
</evidence>
<evidence type="ECO:0000259" key="6">
    <source>
        <dbReference type="Pfam" id="PF01284"/>
    </source>
</evidence>
<keyword evidence="8" id="KW-1185">Reference proteome</keyword>
<evidence type="ECO:0000313" key="7">
    <source>
        <dbReference type="EMBL" id="ODV97636.1"/>
    </source>
</evidence>
<feature type="transmembrane region" description="Helical" evidence="5">
    <location>
        <begin position="70"/>
        <end position="95"/>
    </location>
</feature>
<protein>
    <recommendedName>
        <fullName evidence="6">MARVEL domain-containing protein</fullName>
    </recommendedName>
</protein>
<dbReference type="GO" id="GO:0032126">
    <property type="term" value="C:eisosome"/>
    <property type="evidence" value="ECO:0007669"/>
    <property type="project" value="TreeGrafter"/>
</dbReference>
<dbReference type="Proteomes" id="UP000094236">
    <property type="component" value="Unassembled WGS sequence"/>
</dbReference>
<keyword evidence="4 5" id="KW-0472">Membrane</keyword>
<keyword evidence="2 5" id="KW-0812">Transmembrane</keyword>
<feature type="transmembrane region" description="Helical" evidence="5">
    <location>
        <begin position="127"/>
        <end position="148"/>
    </location>
</feature>
<evidence type="ECO:0000256" key="4">
    <source>
        <dbReference type="ARBA" id="ARBA00023136"/>
    </source>
</evidence>
<feature type="transmembrane region" description="Helical" evidence="5">
    <location>
        <begin position="42"/>
        <end position="64"/>
    </location>
</feature>
<evidence type="ECO:0000313" key="8">
    <source>
        <dbReference type="Proteomes" id="UP000094236"/>
    </source>
</evidence>
<sequence length="173" mass="18573">MALSIGDVVLRGINFAFLVIIIGLSGSLAATTISQHNPQVNYVIFAGAFGILFSSIYGLLAYFIEILAWPALLVTLDFLNTVFTFAGGCALAAAIRCHSCTNSSYLSSNKVAQGSTDRCRKAQATVAFLYFSFFVFLISLIFQIISLIKNGAFGFRTSTKRAPSTGVPTMTQV</sequence>
<dbReference type="EMBL" id="KV454011">
    <property type="protein sequence ID" value="ODV97636.1"/>
    <property type="molecule type" value="Genomic_DNA"/>
</dbReference>
<comment type="subcellular location">
    <subcellularLocation>
        <location evidence="1">Membrane</location>
        <topology evidence="1">Multi-pass membrane protein</topology>
    </subcellularLocation>
</comment>
<dbReference type="Pfam" id="PF01284">
    <property type="entry name" value="MARVEL"/>
    <property type="match status" value="1"/>
</dbReference>
<dbReference type="GO" id="GO:0070941">
    <property type="term" value="P:eisosome assembly"/>
    <property type="evidence" value="ECO:0007669"/>
    <property type="project" value="TreeGrafter"/>
</dbReference>
<keyword evidence="3 5" id="KW-1133">Transmembrane helix</keyword>
<feature type="domain" description="MARVEL" evidence="6">
    <location>
        <begin position="7"/>
        <end position="142"/>
    </location>
</feature>
<name>A0A1E4U0W0_PACTA</name>
<evidence type="ECO:0000256" key="1">
    <source>
        <dbReference type="ARBA" id="ARBA00004141"/>
    </source>
</evidence>
<dbReference type="InterPro" id="IPR052649">
    <property type="entry name" value="NCE102-like"/>
</dbReference>
<evidence type="ECO:0000256" key="3">
    <source>
        <dbReference type="ARBA" id="ARBA00022989"/>
    </source>
</evidence>
<dbReference type="PANTHER" id="PTHR28165:SF1">
    <property type="entry name" value="NON-CLASSICAL EXPORT PROTEIN 2-RELATED"/>
    <property type="match status" value="1"/>
</dbReference>
<dbReference type="InterPro" id="IPR008253">
    <property type="entry name" value="Marvel"/>
</dbReference>
<feature type="transmembrane region" description="Helical" evidence="5">
    <location>
        <begin position="12"/>
        <end position="30"/>
    </location>
</feature>
<dbReference type="GO" id="GO:0005886">
    <property type="term" value="C:plasma membrane"/>
    <property type="evidence" value="ECO:0007669"/>
    <property type="project" value="TreeGrafter"/>
</dbReference>
<dbReference type="STRING" id="669874.A0A1E4U0W0"/>